<reference evidence="2" key="1">
    <citation type="submission" date="2013-01" db="EMBL/GenBank/DDBJ databases">
        <title>Draft Genome Sequence of a Mulberry Tree, Morus notabilis C.K. Schneid.</title>
        <authorList>
            <person name="He N."/>
            <person name="Zhao S."/>
        </authorList>
    </citation>
    <scope>NUCLEOTIDE SEQUENCE</scope>
</reference>
<dbReference type="Proteomes" id="UP000030645">
    <property type="component" value="Unassembled WGS sequence"/>
</dbReference>
<protein>
    <submittedName>
        <fullName evidence="1">Uncharacterized protein</fullName>
    </submittedName>
</protein>
<evidence type="ECO:0000313" key="1">
    <source>
        <dbReference type="EMBL" id="EXB55627.1"/>
    </source>
</evidence>
<proteinExistence type="predicted"/>
<keyword evidence="2" id="KW-1185">Reference proteome</keyword>
<sequence length="64" mass="7475">MAWWIGRQRRRDRWKTGRERGGWVCEEMSEREVMARYVRRPSGGSEGGDVVVHRAAVATTEEIQ</sequence>
<dbReference type="AlphaFoldDB" id="W9RI96"/>
<organism evidence="1 2">
    <name type="scientific">Morus notabilis</name>
    <dbReference type="NCBI Taxonomy" id="981085"/>
    <lineage>
        <taxon>Eukaryota</taxon>
        <taxon>Viridiplantae</taxon>
        <taxon>Streptophyta</taxon>
        <taxon>Embryophyta</taxon>
        <taxon>Tracheophyta</taxon>
        <taxon>Spermatophyta</taxon>
        <taxon>Magnoliopsida</taxon>
        <taxon>eudicotyledons</taxon>
        <taxon>Gunneridae</taxon>
        <taxon>Pentapetalae</taxon>
        <taxon>rosids</taxon>
        <taxon>fabids</taxon>
        <taxon>Rosales</taxon>
        <taxon>Moraceae</taxon>
        <taxon>Moreae</taxon>
        <taxon>Morus</taxon>
    </lineage>
</organism>
<accession>W9RI96</accession>
<dbReference type="EMBL" id="KE344254">
    <property type="protein sequence ID" value="EXB55627.1"/>
    <property type="molecule type" value="Genomic_DNA"/>
</dbReference>
<gene>
    <name evidence="1" type="ORF">L484_003484</name>
</gene>
<evidence type="ECO:0000313" key="2">
    <source>
        <dbReference type="Proteomes" id="UP000030645"/>
    </source>
</evidence>
<name>W9RI96_9ROSA</name>